<dbReference type="RefSeq" id="XP_056691334.1">
    <property type="nucleotide sequence ID" value="XM_056835356.1"/>
</dbReference>
<dbReference type="EC" id="2.3.2.27" evidence="3"/>
<dbReference type="SMART" id="SM00504">
    <property type="entry name" value="Ubox"/>
    <property type="match status" value="1"/>
</dbReference>
<comment type="catalytic activity">
    <reaction evidence="1">
        <text>S-ubiquitinyl-[E2 ubiquitin-conjugating enzyme]-L-cysteine + [acceptor protein]-L-lysine = [E2 ubiquitin-conjugating enzyme]-L-cysteine + N(6)-ubiquitinyl-[acceptor protein]-L-lysine.</text>
        <dbReference type="EC" id="2.3.2.27"/>
    </reaction>
</comment>
<dbReference type="GeneID" id="110799487"/>
<dbReference type="InterPro" id="IPR052608">
    <property type="entry name" value="U-box_domain_protein"/>
</dbReference>
<feature type="domain" description="U-box" evidence="7">
    <location>
        <begin position="220"/>
        <end position="298"/>
    </location>
</feature>
<dbReference type="PANTHER" id="PTHR45958:SF4">
    <property type="entry name" value="U-BOX DOMAIN-CONTAINING PROTEIN 42-RELATED"/>
    <property type="match status" value="1"/>
</dbReference>
<gene>
    <name evidence="9" type="primary">LOC110799487</name>
</gene>
<dbReference type="Pfam" id="PF04564">
    <property type="entry name" value="U-box"/>
    <property type="match status" value="1"/>
</dbReference>
<keyword evidence="5" id="KW-0677">Repeat</keyword>
<dbReference type="PROSITE" id="PS51698">
    <property type="entry name" value="U_BOX"/>
    <property type="match status" value="1"/>
</dbReference>
<sequence length="1025" mass="115236">MRNTKQLLASLIEITASIPSAKIEQNTFLAIGSYFYRTSSAIKELQTTLENTPSDHETEILRSLCLSSDLAKGILEELQQQNGLTIFIMEHEVKNTIKKLQVIINHMGQDLSLIPSSAFKDEEYAKITVCSLSEEMKKVCFKINPVQEINPDKQKMELENQYSSIESIPIESDLYSTSMVCHPSEKSDSPQLMEPHGSTSESSLRLSGNMSLEGANHMEPMYKSFICPLTNQIMDDPVTISNGMTYERSAITEYFTKIGNSEEVNCPITREKLQSKGMSPNIALRNIIHEWKDRNDSARLKNIHTALSIGSTTESMILAALNDLKKIFLKSPKKKKEVHNIGIIPLLVRLLELRDRIVRCAVLEMIRLIVQEDEAKEQIAKTPAISATIKMLSSSYQPIRHAALLLLIEFSKCKILSEKIGHVTGGILILLQTKYNRSVDAFASEAADQILRNMEQCPNNIRFIAENGYLEPFLRNLVEGSEERKLEMISYLGEIILEDESKTYVAEKITPVLIQMLHNENPLTRKDVFKALVQISSYSASGKILVEAGIVRTMVEEMFTTKKLYSEPVDSLKEASAIIANILESGIEFENLTINTQGHTMVSSYFVFNIVYMIKSSTPDDLNLNLIRILYCVAKKSKESDNNNNNNPVSSAVKESEASYTLVELINHPSVKIAVAAIKLLTLLSPHIGNLVIERLCKTDGQTEALLQSPSNHNQITERQALSVTFLSKLPHQNLGLNLALQLNKETIPGILQSISQLIQTSGTRKNNNYACMYLEGLVGVLVRFTATLYDSQILFLAKKHSFTAVFTDLLMETSSDEVQILAATGLEKLSAQSVRLSKPPPQHRTQRKRKKFFFNLFDKPSCLGSSRKTKVVEPCVAHKGVCSKQDTFCLIEAGAVEKLLTCLDHQNVQVAEAALSALSTLLDDKVDVEHCVKMLDEMNMTQRVLKAVRYHKNEILWQKAFWVIERFLVKGEERSVFVVSQDKLFYITVVTAFHHGRDAYTRQMAENILRYLDKMPSLTGTFTT</sequence>
<dbReference type="SUPFAM" id="SSF57850">
    <property type="entry name" value="RING/U-box"/>
    <property type="match status" value="1"/>
</dbReference>
<dbReference type="InterPro" id="IPR013083">
    <property type="entry name" value="Znf_RING/FYVE/PHD"/>
</dbReference>
<dbReference type="SUPFAM" id="SSF48371">
    <property type="entry name" value="ARM repeat"/>
    <property type="match status" value="2"/>
</dbReference>
<evidence type="ECO:0000256" key="1">
    <source>
        <dbReference type="ARBA" id="ARBA00000900"/>
    </source>
</evidence>
<proteinExistence type="predicted"/>
<dbReference type="Proteomes" id="UP000813463">
    <property type="component" value="Chromosome 2"/>
</dbReference>
<evidence type="ECO:0000256" key="2">
    <source>
        <dbReference type="ARBA" id="ARBA00004906"/>
    </source>
</evidence>
<dbReference type="PANTHER" id="PTHR45958">
    <property type="entry name" value="RING-TYPE E3 UBIQUITIN TRANSFERASE"/>
    <property type="match status" value="1"/>
</dbReference>
<evidence type="ECO:0000259" key="7">
    <source>
        <dbReference type="PROSITE" id="PS51698"/>
    </source>
</evidence>
<evidence type="ECO:0000256" key="5">
    <source>
        <dbReference type="ARBA" id="ARBA00022737"/>
    </source>
</evidence>
<dbReference type="InterPro" id="IPR016024">
    <property type="entry name" value="ARM-type_fold"/>
</dbReference>
<dbReference type="SMART" id="SM00185">
    <property type="entry name" value="ARM"/>
    <property type="match status" value="5"/>
</dbReference>
<reference evidence="8" key="1">
    <citation type="journal article" date="2021" name="Nat. Commun.">
        <title>Genomic analyses provide insights into spinach domestication and the genetic basis of agronomic traits.</title>
        <authorList>
            <person name="Cai X."/>
            <person name="Sun X."/>
            <person name="Xu C."/>
            <person name="Sun H."/>
            <person name="Wang X."/>
            <person name="Ge C."/>
            <person name="Zhang Z."/>
            <person name="Wang Q."/>
            <person name="Fei Z."/>
            <person name="Jiao C."/>
            <person name="Wang Q."/>
        </authorList>
    </citation>
    <scope>NUCLEOTIDE SEQUENCE [LARGE SCALE GENOMIC DNA]</scope>
    <source>
        <strain evidence="8">cv. Varoflay</strain>
    </source>
</reference>
<feature type="compositionally biased region" description="Polar residues" evidence="6">
    <location>
        <begin position="197"/>
        <end position="206"/>
    </location>
</feature>
<keyword evidence="4" id="KW-0808">Transferase</keyword>
<protein>
    <recommendedName>
        <fullName evidence="3">RING-type E3 ubiquitin transferase</fullName>
        <ecNumber evidence="3">2.3.2.27</ecNumber>
    </recommendedName>
</protein>
<accession>A0ABM3R6U2</accession>
<dbReference type="InterPro" id="IPR011989">
    <property type="entry name" value="ARM-like"/>
</dbReference>
<dbReference type="InterPro" id="IPR045210">
    <property type="entry name" value="RING-Ubox_PUB"/>
</dbReference>
<evidence type="ECO:0000256" key="4">
    <source>
        <dbReference type="ARBA" id="ARBA00022679"/>
    </source>
</evidence>
<dbReference type="Pfam" id="PF00514">
    <property type="entry name" value="Arm"/>
    <property type="match status" value="1"/>
</dbReference>
<comment type="pathway">
    <text evidence="2">Protein modification; protein ubiquitination.</text>
</comment>
<dbReference type="InterPro" id="IPR000225">
    <property type="entry name" value="Armadillo"/>
</dbReference>
<reference evidence="9" key="2">
    <citation type="submission" date="2025-08" db="UniProtKB">
        <authorList>
            <consortium name="RefSeq"/>
        </authorList>
    </citation>
    <scope>IDENTIFICATION</scope>
    <source>
        <tissue evidence="9">Leaf</tissue>
    </source>
</reference>
<evidence type="ECO:0000256" key="3">
    <source>
        <dbReference type="ARBA" id="ARBA00012483"/>
    </source>
</evidence>
<organism evidence="8 9">
    <name type="scientific">Spinacia oleracea</name>
    <name type="common">Spinach</name>
    <dbReference type="NCBI Taxonomy" id="3562"/>
    <lineage>
        <taxon>Eukaryota</taxon>
        <taxon>Viridiplantae</taxon>
        <taxon>Streptophyta</taxon>
        <taxon>Embryophyta</taxon>
        <taxon>Tracheophyta</taxon>
        <taxon>Spermatophyta</taxon>
        <taxon>Magnoliopsida</taxon>
        <taxon>eudicotyledons</taxon>
        <taxon>Gunneridae</taxon>
        <taxon>Pentapetalae</taxon>
        <taxon>Caryophyllales</taxon>
        <taxon>Chenopodiaceae</taxon>
        <taxon>Chenopodioideae</taxon>
        <taxon>Anserineae</taxon>
        <taxon>Spinacia</taxon>
    </lineage>
</organism>
<name>A0ABM3R6U2_SPIOL</name>
<dbReference type="Gene3D" id="3.30.40.10">
    <property type="entry name" value="Zinc/RING finger domain, C3HC4 (zinc finger)"/>
    <property type="match status" value="1"/>
</dbReference>
<evidence type="ECO:0000313" key="8">
    <source>
        <dbReference type="Proteomes" id="UP000813463"/>
    </source>
</evidence>
<feature type="region of interest" description="Disordered" evidence="6">
    <location>
        <begin position="180"/>
        <end position="206"/>
    </location>
</feature>
<dbReference type="CDD" id="cd16664">
    <property type="entry name" value="RING-Ubox_PUB"/>
    <property type="match status" value="1"/>
</dbReference>
<dbReference type="Gene3D" id="1.25.10.10">
    <property type="entry name" value="Leucine-rich Repeat Variant"/>
    <property type="match status" value="3"/>
</dbReference>
<dbReference type="InterPro" id="IPR003613">
    <property type="entry name" value="Ubox_domain"/>
</dbReference>
<keyword evidence="8" id="KW-1185">Reference proteome</keyword>
<evidence type="ECO:0000256" key="6">
    <source>
        <dbReference type="SAM" id="MobiDB-lite"/>
    </source>
</evidence>
<evidence type="ECO:0000313" key="9">
    <source>
        <dbReference type="RefSeq" id="XP_056691334.1"/>
    </source>
</evidence>